<evidence type="ECO:0000259" key="1">
    <source>
        <dbReference type="Pfam" id="PF09949"/>
    </source>
</evidence>
<protein>
    <submittedName>
        <fullName evidence="2">DUF2183 domain-containing protein</fullName>
    </submittedName>
</protein>
<dbReference type="Proteomes" id="UP001236663">
    <property type="component" value="Unassembled WGS sequence"/>
</dbReference>
<evidence type="ECO:0000313" key="2">
    <source>
        <dbReference type="EMBL" id="MDN3688395.1"/>
    </source>
</evidence>
<sequence length="347" mass="40141">MKHFFFFRWLTFPFRYAFSKIKKKIGKLDRLRLEVFLVIGNGSQVFLKGRVVEAYRQSRPSEKKSALQNILATIRRYAGSSVPDAKVQVQYGSFGAELTADSEGIFESLLYLSDSEEPHPKTIRLSLIPEEGLVPEKAWVKKEIQQVIEPSPRAIISDIDDTVIISKATNLGEKLWLSVSKNAYTRRPFPGVSEFYRLLTVDGEYPVFYVSSSDWNLFDLIRDFLKYRNIPLGPILLKDSHVNLRNIWKSGGGNHDHKLEKIRFLMEFFPEQQFLLIGDSGQHDPELYAEVIRDFPGRVEAVYIRRVGKQDLDRERELNQLLPPNKVAWVKTTQEALIHAKEYLYLS</sequence>
<dbReference type="InterPro" id="IPR019236">
    <property type="entry name" value="APP1_cat"/>
</dbReference>
<dbReference type="InterPro" id="IPR052935">
    <property type="entry name" value="Mg2+_PAP"/>
</dbReference>
<keyword evidence="3" id="KW-1185">Reference proteome</keyword>
<dbReference type="InterPro" id="IPR036412">
    <property type="entry name" value="HAD-like_sf"/>
</dbReference>
<reference evidence="3" key="1">
    <citation type="journal article" date="2019" name="Int. J. Syst. Evol. Microbiol.">
        <title>The Global Catalogue of Microorganisms (GCM) 10K type strain sequencing project: providing services to taxonomists for standard genome sequencing and annotation.</title>
        <authorList>
            <consortium name="The Broad Institute Genomics Platform"/>
            <consortium name="The Broad Institute Genome Sequencing Center for Infectious Disease"/>
            <person name="Wu L."/>
            <person name="Ma J."/>
        </authorList>
    </citation>
    <scope>NUCLEOTIDE SEQUENCE [LARGE SCALE GENOMIC DNA]</scope>
    <source>
        <strain evidence="3">CECT 7706</strain>
    </source>
</reference>
<gene>
    <name evidence="2" type="ORF">QWZ15_11175</name>
</gene>
<dbReference type="SUPFAM" id="SSF56784">
    <property type="entry name" value="HAD-like"/>
    <property type="match status" value="1"/>
</dbReference>
<name>A0ABT8C9F6_9BACT</name>
<dbReference type="RefSeq" id="WP_163385967.1">
    <property type="nucleotide sequence ID" value="NZ_JAUFQS010000009.1"/>
</dbReference>
<comment type="caution">
    <text evidence="2">The sequence shown here is derived from an EMBL/GenBank/DDBJ whole genome shotgun (WGS) entry which is preliminary data.</text>
</comment>
<organism evidence="2 3">
    <name type="scientific">Cyclobacterium jeungdonense</name>
    <dbReference type="NCBI Taxonomy" id="708087"/>
    <lineage>
        <taxon>Bacteria</taxon>
        <taxon>Pseudomonadati</taxon>
        <taxon>Bacteroidota</taxon>
        <taxon>Cytophagia</taxon>
        <taxon>Cytophagales</taxon>
        <taxon>Cyclobacteriaceae</taxon>
        <taxon>Cyclobacterium</taxon>
    </lineage>
</organism>
<proteinExistence type="predicted"/>
<dbReference type="PANTHER" id="PTHR28208">
    <property type="entry name" value="PHOSPHATIDATE PHOSPHATASE APP1"/>
    <property type="match status" value="1"/>
</dbReference>
<feature type="domain" description="Phosphatidate phosphatase APP1 catalytic" evidence="1">
    <location>
        <begin position="154"/>
        <end position="306"/>
    </location>
</feature>
<accession>A0ABT8C9F6</accession>
<dbReference type="EMBL" id="JAUFQS010000009">
    <property type="protein sequence ID" value="MDN3688395.1"/>
    <property type="molecule type" value="Genomic_DNA"/>
</dbReference>
<dbReference type="Pfam" id="PF09949">
    <property type="entry name" value="APP1_cat"/>
    <property type="match status" value="1"/>
</dbReference>
<evidence type="ECO:0000313" key="3">
    <source>
        <dbReference type="Proteomes" id="UP001236663"/>
    </source>
</evidence>
<dbReference type="PANTHER" id="PTHR28208:SF3">
    <property type="entry name" value="PHOSPHATIDATE PHOSPHATASE APP1"/>
    <property type="match status" value="1"/>
</dbReference>